<dbReference type="PATRIC" id="fig|1166018.3.peg.449"/>
<protein>
    <recommendedName>
        <fullName evidence="3">Glycoside hydrolase family 42 N-terminal domain-containing protein</fullName>
    </recommendedName>
</protein>
<dbReference type="InterPro" id="IPR017853">
    <property type="entry name" value="GH"/>
</dbReference>
<sequence length="696" mass="78996">MKQMYLFGVAILGIGLLVLNRPNDVSVHPAQVAGLPKTPVFTATGRIPIDARRWYQVVNASNGLEGLFDGKLEESVQTGWNKLIPNYDAYYPLHDGEQMTIDRIRLYDFNDQNLDKPFTLSIITADWKRIPIARFVGDKYNEWVGPDPKSPGEFRLKQPIAGARFLVINTWGAYPSELELYGQYVPGKAIHTAPPVRHTPFRQAVGVNMFEWNMEEADRSWEVDESRMPAMRSFAAVRHYMDWEKLEAKPGEYSYNMTLSGGWNYDAMYERLKAEHIDVLACLKTIPKWLENLYPPDQRDYGNNPVRYGADLSQPRSYLEQARVAFQYAARYGSNKRIDPALVKITTEHPHWAPANQKKIGLGLIRYIECENERDKTWKGRQGYQTAREYAANLSAFYDGHKHTLGPGAGVKNADPTITVVIGGLAAHTTDYVRAMVDWCREFRGYHPDGRVNLCWDVMNQHLYANDEQSSQNGLMGQQANASRGAAPERAGVGEQARAFVQLSHELCGDMPVWITEAGYDTNQGSPFRAIPIGRKSVLETQADWILRTALLYLREGIDRVFFYQMYDENPANPTQFSSMGLINGDKTRKPAADYLYQATQLIGNFTYQKTISRDPIVDQYERTLPDGSRQLAYVLLVPDERGRTATYRLNVPKGRAVELFLPQIGRDHMTKQRMISLNGDVVIPVSETPIFVIGQ</sequence>
<gene>
    <name evidence="1" type="ORF">FAES_0440</name>
</gene>
<organism evidence="1 2">
    <name type="scientific">Fibrella aestuarina BUZ 2</name>
    <dbReference type="NCBI Taxonomy" id="1166018"/>
    <lineage>
        <taxon>Bacteria</taxon>
        <taxon>Pseudomonadati</taxon>
        <taxon>Bacteroidota</taxon>
        <taxon>Cytophagia</taxon>
        <taxon>Cytophagales</taxon>
        <taxon>Spirosomataceae</taxon>
        <taxon>Fibrella</taxon>
    </lineage>
</organism>
<name>I0K2U9_9BACT</name>
<accession>I0K2U9</accession>
<dbReference type="GO" id="GO:0004553">
    <property type="term" value="F:hydrolase activity, hydrolyzing O-glycosyl compounds"/>
    <property type="evidence" value="ECO:0007669"/>
    <property type="project" value="TreeGrafter"/>
</dbReference>
<reference evidence="1 2" key="1">
    <citation type="journal article" date="2012" name="J. Bacteriol.">
        <title>Genome Sequence of Fibrella aestuarina BUZ 2T, a Filamentous Marine Bacterium.</title>
        <authorList>
            <person name="Filippini M."/>
            <person name="Qi W."/>
            <person name="Blom J."/>
            <person name="Goesmann A."/>
            <person name="Smits T.H."/>
            <person name="Bagheri H.C."/>
        </authorList>
    </citation>
    <scope>NUCLEOTIDE SEQUENCE [LARGE SCALE GENOMIC DNA]</scope>
    <source>
        <strain evidence="2">BUZ 2T</strain>
    </source>
</reference>
<dbReference type="AlphaFoldDB" id="I0K2U9"/>
<dbReference type="KEGG" id="fae:FAES_0440"/>
<keyword evidence="2" id="KW-1185">Reference proteome</keyword>
<dbReference type="PANTHER" id="PTHR12631">
    <property type="entry name" value="ALPHA-L-IDURONIDASE"/>
    <property type="match status" value="1"/>
</dbReference>
<evidence type="ECO:0000313" key="2">
    <source>
        <dbReference type="Proteomes" id="UP000011058"/>
    </source>
</evidence>
<evidence type="ECO:0008006" key="3">
    <source>
        <dbReference type="Google" id="ProtNLM"/>
    </source>
</evidence>
<dbReference type="STRING" id="1166018.FAES_0440"/>
<dbReference type="Proteomes" id="UP000011058">
    <property type="component" value="Chromosome"/>
</dbReference>
<dbReference type="eggNOG" id="COG1874">
    <property type="taxonomic scope" value="Bacteria"/>
</dbReference>
<evidence type="ECO:0000313" key="1">
    <source>
        <dbReference type="EMBL" id="CCG98452.1"/>
    </source>
</evidence>
<dbReference type="EMBL" id="HE796683">
    <property type="protein sequence ID" value="CCG98452.1"/>
    <property type="molecule type" value="Genomic_DNA"/>
</dbReference>
<dbReference type="Gene3D" id="3.20.20.80">
    <property type="entry name" value="Glycosidases"/>
    <property type="match status" value="1"/>
</dbReference>
<dbReference type="HOGENOM" id="CLU_024858_0_0_10"/>
<proteinExistence type="predicted"/>
<dbReference type="PANTHER" id="PTHR12631:SF10">
    <property type="entry name" value="BETA-XYLOSIDASE-LIKE PROTEIN-RELATED"/>
    <property type="match status" value="1"/>
</dbReference>
<dbReference type="SUPFAM" id="SSF51445">
    <property type="entry name" value="(Trans)glycosidases"/>
    <property type="match status" value="1"/>
</dbReference>
<dbReference type="RefSeq" id="WP_015329552.1">
    <property type="nucleotide sequence ID" value="NC_020054.1"/>
</dbReference>
<dbReference type="InterPro" id="IPR051923">
    <property type="entry name" value="Glycosyl_Hydrolase_39"/>
</dbReference>